<name>A0A843XH64_COLES</name>
<evidence type="ECO:0000313" key="2">
    <source>
        <dbReference type="EMBL" id="MQM18505.1"/>
    </source>
</evidence>
<dbReference type="Proteomes" id="UP000652761">
    <property type="component" value="Unassembled WGS sequence"/>
</dbReference>
<dbReference type="EMBL" id="NMUH01008243">
    <property type="protein sequence ID" value="MQM18505.1"/>
    <property type="molecule type" value="Genomic_DNA"/>
</dbReference>
<accession>A0A843XH64</accession>
<protein>
    <submittedName>
        <fullName evidence="2">Uncharacterized protein</fullName>
    </submittedName>
</protein>
<comment type="caution">
    <text evidence="2">The sequence shown here is derived from an EMBL/GenBank/DDBJ whole genome shotgun (WGS) entry which is preliminary data.</text>
</comment>
<keyword evidence="3" id="KW-1185">Reference proteome</keyword>
<reference evidence="2" key="1">
    <citation type="submission" date="2017-07" db="EMBL/GenBank/DDBJ databases">
        <title>Taro Niue Genome Assembly and Annotation.</title>
        <authorList>
            <person name="Atibalentja N."/>
            <person name="Keating K."/>
            <person name="Fields C.J."/>
        </authorList>
    </citation>
    <scope>NUCLEOTIDE SEQUENCE</scope>
    <source>
        <strain evidence="2">Niue_2</strain>
        <tissue evidence="2">Leaf</tissue>
    </source>
</reference>
<evidence type="ECO:0000256" key="1">
    <source>
        <dbReference type="SAM" id="MobiDB-lite"/>
    </source>
</evidence>
<sequence>MIATARESPIQNRHVDPVGTRSDSLRISPFPRFSSSNVFLDYVNPRRGNRTGSACDGDRKLCSTRRENSSPGGIGIAYMTTIRNRHTVTVNRTPVS</sequence>
<feature type="region of interest" description="Disordered" evidence="1">
    <location>
        <begin position="1"/>
        <end position="27"/>
    </location>
</feature>
<dbReference type="AlphaFoldDB" id="A0A843XH64"/>
<evidence type="ECO:0000313" key="3">
    <source>
        <dbReference type="Proteomes" id="UP000652761"/>
    </source>
</evidence>
<proteinExistence type="predicted"/>
<gene>
    <name evidence="2" type="ORF">Taro_051501</name>
</gene>
<organism evidence="2 3">
    <name type="scientific">Colocasia esculenta</name>
    <name type="common">Wild taro</name>
    <name type="synonym">Arum esculentum</name>
    <dbReference type="NCBI Taxonomy" id="4460"/>
    <lineage>
        <taxon>Eukaryota</taxon>
        <taxon>Viridiplantae</taxon>
        <taxon>Streptophyta</taxon>
        <taxon>Embryophyta</taxon>
        <taxon>Tracheophyta</taxon>
        <taxon>Spermatophyta</taxon>
        <taxon>Magnoliopsida</taxon>
        <taxon>Liliopsida</taxon>
        <taxon>Araceae</taxon>
        <taxon>Aroideae</taxon>
        <taxon>Colocasieae</taxon>
        <taxon>Colocasia</taxon>
    </lineage>
</organism>